<accession>A0A9X9M7H9</accession>
<keyword evidence="3" id="KW-1185">Reference proteome</keyword>
<reference evidence="2 3" key="1">
    <citation type="submission" date="2018-10" db="EMBL/GenBank/DDBJ databases">
        <authorList>
            <person name="Ekblom R."/>
            <person name="Jareborg N."/>
        </authorList>
    </citation>
    <scope>NUCLEOTIDE SEQUENCE [LARGE SCALE GENOMIC DNA]</scope>
    <source>
        <tissue evidence="2">Muscle</tissue>
    </source>
</reference>
<dbReference type="AlphaFoldDB" id="A0A9X9M7H9"/>
<organism evidence="2 3">
    <name type="scientific">Gulo gulo</name>
    <name type="common">Wolverine</name>
    <name type="synonym">Gluton</name>
    <dbReference type="NCBI Taxonomy" id="48420"/>
    <lineage>
        <taxon>Eukaryota</taxon>
        <taxon>Metazoa</taxon>
        <taxon>Chordata</taxon>
        <taxon>Craniata</taxon>
        <taxon>Vertebrata</taxon>
        <taxon>Euteleostomi</taxon>
        <taxon>Mammalia</taxon>
        <taxon>Eutheria</taxon>
        <taxon>Laurasiatheria</taxon>
        <taxon>Carnivora</taxon>
        <taxon>Caniformia</taxon>
        <taxon>Musteloidea</taxon>
        <taxon>Mustelidae</taxon>
        <taxon>Guloninae</taxon>
        <taxon>Gulo</taxon>
    </lineage>
</organism>
<protein>
    <submittedName>
        <fullName evidence="2">Uncharacterized protein</fullName>
    </submittedName>
</protein>
<comment type="caution">
    <text evidence="2">The sequence shown here is derived from an EMBL/GenBank/DDBJ whole genome shotgun (WGS) entry which is preliminary data.</text>
</comment>
<name>A0A9X9M7H9_GULGU</name>
<gene>
    <name evidence="2" type="ORF">BN2614_LOCUS5</name>
</gene>
<dbReference type="EMBL" id="CYRY02043844">
    <property type="protein sequence ID" value="VCX38501.1"/>
    <property type="molecule type" value="Genomic_DNA"/>
</dbReference>
<evidence type="ECO:0000313" key="3">
    <source>
        <dbReference type="Proteomes" id="UP000269945"/>
    </source>
</evidence>
<dbReference type="Proteomes" id="UP000269945">
    <property type="component" value="Unassembled WGS sequence"/>
</dbReference>
<proteinExistence type="predicted"/>
<evidence type="ECO:0000313" key="2">
    <source>
        <dbReference type="EMBL" id="VCX38501.1"/>
    </source>
</evidence>
<feature type="non-terminal residue" evidence="2">
    <location>
        <position position="1"/>
    </location>
</feature>
<feature type="compositionally biased region" description="Basic and acidic residues" evidence="1">
    <location>
        <begin position="144"/>
        <end position="154"/>
    </location>
</feature>
<feature type="region of interest" description="Disordered" evidence="1">
    <location>
        <begin position="136"/>
        <end position="216"/>
    </location>
</feature>
<evidence type="ECO:0000256" key="1">
    <source>
        <dbReference type="SAM" id="MobiDB-lite"/>
    </source>
</evidence>
<feature type="compositionally biased region" description="Low complexity" evidence="1">
    <location>
        <begin position="193"/>
        <end position="207"/>
    </location>
</feature>
<sequence>GQGGGGRGNHVLFLPRAGRVIPGKQGRGCPFRKQRSLSPLPSTQRRHLSRAQLLSLLPRGLPPPPPRSSSPFLYLSCLLLQRRIDHPLRPACCLLRPGVPQPSSPPTPGPLGPCPAVAGRSLTNMITPQALRTMPQAASLGPQHRSDAMKKGVGDRLAAGGAGRRREEGPDAPGESELDSGARAAEDGPRGTPPRGRGLRPQPSRRGGPPGIAGRLRALPDLRRGQALCETEAAPQKSLRTLVAGARCCSSNASRFWSPLSGWNGRTRRAT</sequence>